<dbReference type="GO" id="GO:0000155">
    <property type="term" value="F:phosphorelay sensor kinase activity"/>
    <property type="evidence" value="ECO:0007669"/>
    <property type="project" value="InterPro"/>
</dbReference>
<evidence type="ECO:0000313" key="5">
    <source>
        <dbReference type="Proteomes" id="UP000683551"/>
    </source>
</evidence>
<evidence type="ECO:0000313" key="4">
    <source>
        <dbReference type="EMBL" id="QWY77460.1"/>
    </source>
</evidence>
<reference evidence="4" key="1">
    <citation type="submission" date="2021-02" db="EMBL/GenBank/DDBJ databases">
        <title>Comparative genomics of Ferrovum myxofaciens strains, predominant extremophile bacteria forming large biofilm stalactites in acid mine ecosystems.</title>
        <authorList>
            <person name="Burkartova K."/>
            <person name="Ridl J."/>
            <person name="Pajer P."/>
            <person name="Falteisek L."/>
        </authorList>
    </citation>
    <scope>NUCLEOTIDE SEQUENCE</scope>
    <source>
        <strain evidence="4">MI1III</strain>
    </source>
</reference>
<evidence type="ECO:0000259" key="3">
    <source>
        <dbReference type="SMART" id="SM00388"/>
    </source>
</evidence>
<sequence>MMPESQLTSSLDHELRTPLAAIQGFVALLQEGGGSASEEREYLLLIARSAQRLQTLLDQHRVFLRQIRTEVD</sequence>
<feature type="domain" description="Signal transduction histidine kinase dimerisation/phosphoacceptor" evidence="3">
    <location>
        <begin position="3"/>
        <end position="69"/>
    </location>
</feature>
<dbReference type="CDD" id="cd00082">
    <property type="entry name" value="HisKA"/>
    <property type="match status" value="1"/>
</dbReference>
<dbReference type="EC" id="2.7.13.3" evidence="2"/>
<dbReference type="Gene3D" id="1.10.287.130">
    <property type="match status" value="1"/>
</dbReference>
<dbReference type="AlphaFoldDB" id="A0A9E6MYI8"/>
<dbReference type="InterPro" id="IPR003661">
    <property type="entry name" value="HisK_dim/P_dom"/>
</dbReference>
<dbReference type="InterPro" id="IPR036097">
    <property type="entry name" value="HisK_dim/P_sf"/>
</dbReference>
<accession>A0A9E6MYI8</accession>
<dbReference type="RefSeq" id="WP_082783414.1">
    <property type="nucleotide sequence ID" value="NZ_CP053675.1"/>
</dbReference>
<name>A0A9E6MYI8_9PROT</name>
<dbReference type="Proteomes" id="UP000683551">
    <property type="component" value="Chromosome"/>
</dbReference>
<gene>
    <name evidence="4" type="ORF">JZL65_13540</name>
</gene>
<comment type="catalytic activity">
    <reaction evidence="1">
        <text>ATP + protein L-histidine = ADP + protein N-phospho-L-histidine.</text>
        <dbReference type="EC" id="2.7.13.3"/>
    </reaction>
</comment>
<dbReference type="EMBL" id="CP071137">
    <property type="protein sequence ID" value="QWY77460.1"/>
    <property type="molecule type" value="Genomic_DNA"/>
</dbReference>
<dbReference type="SUPFAM" id="SSF47384">
    <property type="entry name" value="Homodimeric domain of signal transducing histidine kinase"/>
    <property type="match status" value="1"/>
</dbReference>
<dbReference type="Pfam" id="PF00512">
    <property type="entry name" value="HisKA"/>
    <property type="match status" value="1"/>
</dbReference>
<evidence type="ECO:0000256" key="2">
    <source>
        <dbReference type="ARBA" id="ARBA00012438"/>
    </source>
</evidence>
<dbReference type="GeneID" id="301710851"/>
<proteinExistence type="predicted"/>
<evidence type="ECO:0000256" key="1">
    <source>
        <dbReference type="ARBA" id="ARBA00000085"/>
    </source>
</evidence>
<organism evidence="4 5">
    <name type="scientific">Ferrovum myxofaciens</name>
    <dbReference type="NCBI Taxonomy" id="416213"/>
    <lineage>
        <taxon>Bacteria</taxon>
        <taxon>Pseudomonadati</taxon>
        <taxon>Pseudomonadota</taxon>
        <taxon>Betaproteobacteria</taxon>
        <taxon>Ferrovales</taxon>
        <taxon>Ferrovaceae</taxon>
        <taxon>Ferrovum</taxon>
    </lineage>
</organism>
<protein>
    <recommendedName>
        <fullName evidence="2">histidine kinase</fullName>
        <ecNumber evidence="2">2.7.13.3</ecNumber>
    </recommendedName>
</protein>
<dbReference type="SMART" id="SM00388">
    <property type="entry name" value="HisKA"/>
    <property type="match status" value="1"/>
</dbReference>